<evidence type="ECO:0000256" key="1">
    <source>
        <dbReference type="SAM" id="MobiDB-lite"/>
    </source>
</evidence>
<feature type="compositionally biased region" description="Basic residues" evidence="1">
    <location>
        <begin position="90"/>
        <end position="112"/>
    </location>
</feature>
<dbReference type="AlphaFoldDB" id="A0AAV4Y2H4"/>
<reference evidence="2 3" key="1">
    <citation type="submission" date="2021-06" db="EMBL/GenBank/DDBJ databases">
        <title>Caerostris extrusa draft genome.</title>
        <authorList>
            <person name="Kono N."/>
            <person name="Arakawa K."/>
        </authorList>
    </citation>
    <scope>NUCLEOTIDE SEQUENCE [LARGE SCALE GENOMIC DNA]</scope>
</reference>
<comment type="caution">
    <text evidence="2">The sequence shown here is derived from an EMBL/GenBank/DDBJ whole genome shotgun (WGS) entry which is preliminary data.</text>
</comment>
<evidence type="ECO:0000313" key="3">
    <source>
        <dbReference type="Proteomes" id="UP001054945"/>
    </source>
</evidence>
<feature type="region of interest" description="Disordered" evidence="1">
    <location>
        <begin position="89"/>
        <end position="112"/>
    </location>
</feature>
<accession>A0AAV4Y2H4</accession>
<organism evidence="2 3">
    <name type="scientific">Caerostris extrusa</name>
    <name type="common">Bark spider</name>
    <name type="synonym">Caerostris bankana</name>
    <dbReference type="NCBI Taxonomy" id="172846"/>
    <lineage>
        <taxon>Eukaryota</taxon>
        <taxon>Metazoa</taxon>
        <taxon>Ecdysozoa</taxon>
        <taxon>Arthropoda</taxon>
        <taxon>Chelicerata</taxon>
        <taxon>Arachnida</taxon>
        <taxon>Araneae</taxon>
        <taxon>Araneomorphae</taxon>
        <taxon>Entelegynae</taxon>
        <taxon>Araneoidea</taxon>
        <taxon>Araneidae</taxon>
        <taxon>Caerostris</taxon>
    </lineage>
</organism>
<evidence type="ECO:0000313" key="2">
    <source>
        <dbReference type="EMBL" id="GIZ01353.1"/>
    </source>
</evidence>
<sequence length="112" mass="12370">MRGVGGELFSISKLFPVPGVGGRRLLGGGGTLPRHSIFFSDNRIGLDSNPITRVECYSLPFLSLTSCGLCNDARPLGFDHQRAVLSGDAKKKKNLLERRKKKKKKKKIKKCK</sequence>
<dbReference type="Proteomes" id="UP001054945">
    <property type="component" value="Unassembled WGS sequence"/>
</dbReference>
<keyword evidence="3" id="KW-1185">Reference proteome</keyword>
<name>A0AAV4Y2H4_CAEEX</name>
<gene>
    <name evidence="2" type="ORF">CEXT_489651</name>
</gene>
<proteinExistence type="predicted"/>
<dbReference type="EMBL" id="BPLR01018658">
    <property type="protein sequence ID" value="GIZ01353.1"/>
    <property type="molecule type" value="Genomic_DNA"/>
</dbReference>
<protein>
    <submittedName>
        <fullName evidence="2">Uncharacterized protein</fullName>
    </submittedName>
</protein>